<proteinExistence type="predicted"/>
<protein>
    <submittedName>
        <fullName evidence="2">Uncharacterized protein</fullName>
    </submittedName>
</protein>
<comment type="caution">
    <text evidence="2">The sequence shown here is derived from an EMBL/GenBank/DDBJ whole genome shotgun (WGS) entry which is preliminary data.</text>
</comment>
<keyword evidence="1" id="KW-0812">Transmembrane</keyword>
<name>A0A5M7BH84_SACHI</name>
<dbReference type="AlphaFoldDB" id="A0A5M7BH84"/>
<keyword evidence="1" id="KW-1133">Transmembrane helix</keyword>
<dbReference type="Proteomes" id="UP000323946">
    <property type="component" value="Unassembled WGS sequence"/>
</dbReference>
<dbReference type="EMBL" id="VWPH01000014">
    <property type="protein sequence ID" value="KAA5828819.1"/>
    <property type="molecule type" value="Genomic_DNA"/>
</dbReference>
<sequence>MLLVQVGRQFGELDGLRRALRRCDCRGLARLGLGGGLLGLGGGLLGLGGGLLGLGGLRGGLLRGGRPAGDRRRRRGRGAQRVLSARGGFLLAELAVRAVQQRPEDQRGQCESGDEHQHEQFHVVLRSVLSGRSGLRGRTVGARVLTVDRDEERLHVLALRRQLER</sequence>
<accession>A0A5M7BH84</accession>
<evidence type="ECO:0000256" key="1">
    <source>
        <dbReference type="SAM" id="Phobius"/>
    </source>
</evidence>
<organism evidence="2 3">
    <name type="scientific">Saccharopolyspora hirsuta</name>
    <dbReference type="NCBI Taxonomy" id="1837"/>
    <lineage>
        <taxon>Bacteria</taxon>
        <taxon>Bacillati</taxon>
        <taxon>Actinomycetota</taxon>
        <taxon>Actinomycetes</taxon>
        <taxon>Pseudonocardiales</taxon>
        <taxon>Pseudonocardiaceae</taxon>
        <taxon>Saccharopolyspora</taxon>
    </lineage>
</organism>
<feature type="transmembrane region" description="Helical" evidence="1">
    <location>
        <begin position="37"/>
        <end position="57"/>
    </location>
</feature>
<keyword evidence="1" id="KW-0472">Membrane</keyword>
<keyword evidence="3" id="KW-1185">Reference proteome</keyword>
<evidence type="ECO:0000313" key="3">
    <source>
        <dbReference type="Proteomes" id="UP000323946"/>
    </source>
</evidence>
<reference evidence="2 3" key="1">
    <citation type="submission" date="2019-09" db="EMBL/GenBank/DDBJ databases">
        <title>Draft genome sequence of the thermophilic Saccharopolyspora hirsuta VKM Ac-666T.</title>
        <authorList>
            <person name="Lobastova T.G."/>
            <person name="Fokina V."/>
            <person name="Bragin E.Y."/>
            <person name="Shtratnikova V.Y."/>
            <person name="Starodumova I.P."/>
            <person name="Tarlachkov S.V."/>
            <person name="Donova M.V."/>
        </authorList>
    </citation>
    <scope>NUCLEOTIDE SEQUENCE [LARGE SCALE GENOMIC DNA]</scope>
    <source>
        <strain evidence="2 3">VKM Ac-666</strain>
    </source>
</reference>
<evidence type="ECO:0000313" key="2">
    <source>
        <dbReference type="EMBL" id="KAA5828819.1"/>
    </source>
</evidence>
<gene>
    <name evidence="2" type="ORF">F1721_27750</name>
</gene>